<organism evidence="1 2">
    <name type="scientific">Corynebacterium cystitidis DSM 20524</name>
    <dbReference type="NCBI Taxonomy" id="1121357"/>
    <lineage>
        <taxon>Bacteria</taxon>
        <taxon>Bacillati</taxon>
        <taxon>Actinomycetota</taxon>
        <taxon>Actinomycetes</taxon>
        <taxon>Mycobacteriales</taxon>
        <taxon>Corynebacteriaceae</taxon>
        <taxon>Corynebacterium</taxon>
    </lineage>
</organism>
<dbReference type="AlphaFoldDB" id="A0A1H9WLK7"/>
<proteinExistence type="predicted"/>
<evidence type="ECO:0008006" key="3">
    <source>
        <dbReference type="Google" id="ProtNLM"/>
    </source>
</evidence>
<dbReference type="SUPFAM" id="SSF53474">
    <property type="entry name" value="alpha/beta-Hydrolases"/>
    <property type="match status" value="1"/>
</dbReference>
<sequence length="150" mass="16473">MATAYLLKDRTFHIEKKRAGPGIPVIYAGGVTADGNDKRAWQQLIDTQYPHSPVYRLRWAAQPFKRVSKELAKRNGLAAVQKSQERLFGPAAPVSWVPGVTNTEWHDAQTWAVQAGWTLANILTSTHFEHGVVLVGHSFGAAVMAEVAIA</sequence>
<evidence type="ECO:0000313" key="2">
    <source>
        <dbReference type="Proteomes" id="UP000198929"/>
    </source>
</evidence>
<dbReference type="InterPro" id="IPR029058">
    <property type="entry name" value="AB_hydrolase_fold"/>
</dbReference>
<protein>
    <recommendedName>
        <fullName evidence="3">Alpha/beta hydrolase family protein</fullName>
    </recommendedName>
</protein>
<dbReference type="RefSeq" id="WP_092261128.1">
    <property type="nucleotide sequence ID" value="NZ_CP047199.1"/>
</dbReference>
<reference evidence="2" key="1">
    <citation type="submission" date="2016-10" db="EMBL/GenBank/DDBJ databases">
        <authorList>
            <person name="Varghese N."/>
            <person name="Submissions S."/>
        </authorList>
    </citation>
    <scope>NUCLEOTIDE SEQUENCE [LARGE SCALE GENOMIC DNA]</scope>
    <source>
        <strain evidence="2">DSM 20524</strain>
    </source>
</reference>
<accession>A0A1H9WLK7</accession>
<dbReference type="Proteomes" id="UP000198929">
    <property type="component" value="Unassembled WGS sequence"/>
</dbReference>
<name>A0A1H9WLK7_9CORY</name>
<dbReference type="STRING" id="1121357.SAMN05661109_02802"/>
<gene>
    <name evidence="1" type="ORF">SAMN05661109_02802</name>
</gene>
<evidence type="ECO:0000313" key="1">
    <source>
        <dbReference type="EMBL" id="SES34778.1"/>
    </source>
</evidence>
<dbReference type="EMBL" id="FOGQ01000026">
    <property type="protein sequence ID" value="SES34778.1"/>
    <property type="molecule type" value="Genomic_DNA"/>
</dbReference>
<keyword evidence="2" id="KW-1185">Reference proteome</keyword>